<dbReference type="Proteomes" id="UP000178370">
    <property type="component" value="Unassembled WGS sequence"/>
</dbReference>
<dbReference type="InterPro" id="IPR009057">
    <property type="entry name" value="Homeodomain-like_sf"/>
</dbReference>
<dbReference type="Gene3D" id="1.10.10.10">
    <property type="entry name" value="Winged helix-like DNA-binding domain superfamily/Winged helix DNA-binding domain"/>
    <property type="match status" value="1"/>
</dbReference>
<dbReference type="InterPro" id="IPR036388">
    <property type="entry name" value="WH-like_DNA-bd_sf"/>
</dbReference>
<dbReference type="SUPFAM" id="SSF46689">
    <property type="entry name" value="Homeodomain-like"/>
    <property type="match status" value="1"/>
</dbReference>
<dbReference type="AlphaFoldDB" id="A0A1F6CLZ8"/>
<name>A0A1F6CLZ8_9BACT</name>
<dbReference type="PANTHER" id="PTHR34849">
    <property type="entry name" value="SSL5025 PROTEIN"/>
    <property type="match status" value="1"/>
</dbReference>
<evidence type="ECO:0000313" key="2">
    <source>
        <dbReference type="Proteomes" id="UP000178370"/>
    </source>
</evidence>
<comment type="caution">
    <text evidence="1">The sequence shown here is derived from an EMBL/GenBank/DDBJ whole genome shotgun (WGS) entry which is preliminary data.</text>
</comment>
<dbReference type="EMBL" id="MFKV01000020">
    <property type="protein sequence ID" value="OGG50067.1"/>
    <property type="molecule type" value="Genomic_DNA"/>
</dbReference>
<dbReference type="InterPro" id="IPR007367">
    <property type="entry name" value="DUF433"/>
</dbReference>
<evidence type="ECO:0008006" key="3">
    <source>
        <dbReference type="Google" id="ProtNLM"/>
    </source>
</evidence>
<sequence length="88" mass="9863">MNKRAVINKYIVADPKICGGKLTFNGTRVMVWQVLEAMAHGETIDEILEDWPSITEKHVRAALDYAARRTGGELISSLTSAHRREILV</sequence>
<dbReference type="PANTHER" id="PTHR34849:SF3">
    <property type="entry name" value="SSR2962 PROTEIN"/>
    <property type="match status" value="1"/>
</dbReference>
<accession>A0A1F6CLZ8</accession>
<dbReference type="Pfam" id="PF04255">
    <property type="entry name" value="DUF433"/>
    <property type="match status" value="1"/>
</dbReference>
<gene>
    <name evidence="1" type="ORF">A2763_04275</name>
</gene>
<organism evidence="1 2">
    <name type="scientific">Candidatus Kaiserbacteria bacterium RIFCSPHIGHO2_01_FULL_54_36</name>
    <dbReference type="NCBI Taxonomy" id="1798482"/>
    <lineage>
        <taxon>Bacteria</taxon>
        <taxon>Candidatus Kaiseribacteriota</taxon>
    </lineage>
</organism>
<dbReference type="STRING" id="1798482.A2763_04275"/>
<protein>
    <recommendedName>
        <fullName evidence="3">Antitoxin</fullName>
    </recommendedName>
</protein>
<evidence type="ECO:0000313" key="1">
    <source>
        <dbReference type="EMBL" id="OGG50067.1"/>
    </source>
</evidence>
<reference evidence="1 2" key="1">
    <citation type="journal article" date="2016" name="Nat. Commun.">
        <title>Thousands of microbial genomes shed light on interconnected biogeochemical processes in an aquifer system.</title>
        <authorList>
            <person name="Anantharaman K."/>
            <person name="Brown C.T."/>
            <person name="Hug L.A."/>
            <person name="Sharon I."/>
            <person name="Castelle C.J."/>
            <person name="Probst A.J."/>
            <person name="Thomas B.C."/>
            <person name="Singh A."/>
            <person name="Wilkins M.J."/>
            <person name="Karaoz U."/>
            <person name="Brodie E.L."/>
            <person name="Williams K.H."/>
            <person name="Hubbard S.S."/>
            <person name="Banfield J.F."/>
        </authorList>
    </citation>
    <scope>NUCLEOTIDE SEQUENCE [LARGE SCALE GENOMIC DNA]</scope>
</reference>
<proteinExistence type="predicted"/>